<gene>
    <name evidence="3" type="ORF">FHX40_2180</name>
</gene>
<dbReference type="InterPro" id="IPR042099">
    <property type="entry name" value="ANL_N_sf"/>
</dbReference>
<dbReference type="GO" id="GO:0016878">
    <property type="term" value="F:acid-thiol ligase activity"/>
    <property type="evidence" value="ECO:0007669"/>
    <property type="project" value="UniProtKB-ARBA"/>
</dbReference>
<feature type="domain" description="AMP-dependent synthetase/ligase" evidence="1">
    <location>
        <begin position="16"/>
        <end position="396"/>
    </location>
</feature>
<proteinExistence type="predicted"/>
<dbReference type="PANTHER" id="PTHR43767">
    <property type="entry name" value="LONG-CHAIN-FATTY-ACID--COA LIGASE"/>
    <property type="match status" value="1"/>
</dbReference>
<feature type="domain" description="AMP-binding enzyme C-terminal" evidence="2">
    <location>
        <begin position="461"/>
        <end position="536"/>
    </location>
</feature>
<dbReference type="NCBIfam" id="NF005863">
    <property type="entry name" value="PRK07798.1"/>
    <property type="match status" value="1"/>
</dbReference>
<accession>A0A543IY23</accession>
<dbReference type="RefSeq" id="WP_142259481.1">
    <property type="nucleotide sequence ID" value="NZ_BMPV01000001.1"/>
</dbReference>
<evidence type="ECO:0000313" key="4">
    <source>
        <dbReference type="Proteomes" id="UP000319213"/>
    </source>
</evidence>
<reference evidence="3 4" key="1">
    <citation type="submission" date="2019-06" db="EMBL/GenBank/DDBJ databases">
        <title>Sequencing the genomes of 1000 actinobacteria strains.</title>
        <authorList>
            <person name="Klenk H.-P."/>
        </authorList>
    </citation>
    <scope>NUCLEOTIDE SEQUENCE [LARGE SCALE GENOMIC DNA]</scope>
    <source>
        <strain evidence="3 4">DSM 43186</strain>
    </source>
</reference>
<dbReference type="OrthoDB" id="3443462at2"/>
<dbReference type="Gene3D" id="3.40.50.12780">
    <property type="entry name" value="N-terminal domain of ligase-like"/>
    <property type="match status" value="1"/>
</dbReference>
<dbReference type="InterPro" id="IPR020845">
    <property type="entry name" value="AMP-binding_CS"/>
</dbReference>
<evidence type="ECO:0000259" key="2">
    <source>
        <dbReference type="Pfam" id="PF13193"/>
    </source>
</evidence>
<dbReference type="AlphaFoldDB" id="A0A543IY23"/>
<dbReference type="InterPro" id="IPR000873">
    <property type="entry name" value="AMP-dep_synth/lig_dom"/>
</dbReference>
<comment type="caution">
    <text evidence="3">The sequence shown here is derived from an EMBL/GenBank/DDBJ whole genome shotgun (WGS) entry which is preliminary data.</text>
</comment>
<protein>
    <submittedName>
        <fullName evidence="3">Fatty-acyl-CoA synthase</fullName>
    </submittedName>
</protein>
<dbReference type="Proteomes" id="UP000319213">
    <property type="component" value="Unassembled WGS sequence"/>
</dbReference>
<dbReference type="PANTHER" id="PTHR43767:SF1">
    <property type="entry name" value="NONRIBOSOMAL PEPTIDE SYNTHASE PES1 (EUROFUNG)-RELATED"/>
    <property type="match status" value="1"/>
</dbReference>
<dbReference type="PROSITE" id="PS00455">
    <property type="entry name" value="AMP_BINDING"/>
    <property type="match status" value="1"/>
</dbReference>
<evidence type="ECO:0000259" key="1">
    <source>
        <dbReference type="Pfam" id="PF00501"/>
    </source>
</evidence>
<evidence type="ECO:0000313" key="3">
    <source>
        <dbReference type="EMBL" id="TQM75471.1"/>
    </source>
</evidence>
<dbReference type="Gene3D" id="3.30.300.30">
    <property type="match status" value="1"/>
</dbReference>
<dbReference type="Pfam" id="PF00501">
    <property type="entry name" value="AMP-binding"/>
    <property type="match status" value="1"/>
</dbReference>
<dbReference type="InterPro" id="IPR045851">
    <property type="entry name" value="AMP-bd_C_sf"/>
</dbReference>
<sequence>MASPNENLATLLEIVADVMADKPAIAHRDRTLTWKEYDERSARLAQHLADRGIGQGSRVCIALYNGFEYMEAVYALMKLRAVPVNLNYRYRERELLEILTDAKADGVIFDAALDDRMSAVAKELPGLRMLRLVTDQSGVTGDDPSRWEGVDVRDYHEAVASAEPMPRIERSGEDEWLLYTGGTTGRPKGVRNNHQWLIGVVETNGLKLLDREVPEDLAEMPKLARENLEHPRRPIMLVAPPLMHAAGLYSAFGAMLASGTVVFLPSRSYDPKHILELVPKYRVTDICLVGDAFARPLADALDAAEASGSPADMSSMLRIFSVGVAWTPEVKKRLLHHMDIVLQDTIAASEGGPFAIGFTRRGQEQMSSKFVLFPGARVVTKDGKDVVPGSGEIGYLAAPAQEGSGYLGDPAKTAEVYKYIDGKRYCVPGDMAILEADGTLTLLGREGRVINTGGEKVFAEEVENVIVTHPDVADANVVGMPDERFGQRIVAVVALKPGATLTADDIRAHVGENLADYKKPREVVFVPEIRRSPSGKSDLTWARKAVEEYRAKSSQAG</sequence>
<dbReference type="Pfam" id="PF13193">
    <property type="entry name" value="AMP-binding_C"/>
    <property type="match status" value="1"/>
</dbReference>
<dbReference type="InterPro" id="IPR050237">
    <property type="entry name" value="ATP-dep_AMP-bd_enzyme"/>
</dbReference>
<name>A0A543IY23_9ACTN</name>
<dbReference type="InterPro" id="IPR025110">
    <property type="entry name" value="AMP-bd_C"/>
</dbReference>
<organism evidence="3 4">
    <name type="scientific">Thermopolyspora flexuosa</name>
    <dbReference type="NCBI Taxonomy" id="103836"/>
    <lineage>
        <taxon>Bacteria</taxon>
        <taxon>Bacillati</taxon>
        <taxon>Actinomycetota</taxon>
        <taxon>Actinomycetes</taxon>
        <taxon>Streptosporangiales</taxon>
        <taxon>Streptosporangiaceae</taxon>
        <taxon>Thermopolyspora</taxon>
    </lineage>
</organism>
<dbReference type="EMBL" id="VFPQ01000001">
    <property type="protein sequence ID" value="TQM75471.1"/>
    <property type="molecule type" value="Genomic_DNA"/>
</dbReference>
<dbReference type="SUPFAM" id="SSF56801">
    <property type="entry name" value="Acetyl-CoA synthetase-like"/>
    <property type="match status" value="1"/>
</dbReference>
<keyword evidence="4" id="KW-1185">Reference proteome</keyword>